<reference evidence="2" key="2">
    <citation type="submission" date="2022-10" db="EMBL/GenBank/DDBJ databases">
        <authorList>
            <consortium name="ENA_rothamsted_submissions"/>
            <consortium name="culmorum"/>
            <person name="King R."/>
        </authorList>
    </citation>
    <scope>NUCLEOTIDE SEQUENCE</scope>
</reference>
<dbReference type="Proteomes" id="UP001154329">
    <property type="component" value="Chromosome 1"/>
</dbReference>
<evidence type="ECO:0000256" key="1">
    <source>
        <dbReference type="SAM" id="SignalP"/>
    </source>
</evidence>
<evidence type="ECO:0000313" key="3">
    <source>
        <dbReference type="Proteomes" id="UP001154329"/>
    </source>
</evidence>
<gene>
    <name evidence="2" type="ORF">APHIGO_LOCUS765</name>
</gene>
<keyword evidence="1" id="KW-0732">Signal</keyword>
<dbReference type="EMBL" id="OU899034">
    <property type="protein sequence ID" value="CAH1709320.1"/>
    <property type="molecule type" value="Genomic_DNA"/>
</dbReference>
<reference evidence="2" key="1">
    <citation type="submission" date="2022-02" db="EMBL/GenBank/DDBJ databases">
        <authorList>
            <person name="King R."/>
        </authorList>
    </citation>
    <scope>NUCLEOTIDE SEQUENCE</scope>
</reference>
<organism evidence="2 3">
    <name type="scientific">Aphis gossypii</name>
    <name type="common">Cotton aphid</name>
    <dbReference type="NCBI Taxonomy" id="80765"/>
    <lineage>
        <taxon>Eukaryota</taxon>
        <taxon>Metazoa</taxon>
        <taxon>Ecdysozoa</taxon>
        <taxon>Arthropoda</taxon>
        <taxon>Hexapoda</taxon>
        <taxon>Insecta</taxon>
        <taxon>Pterygota</taxon>
        <taxon>Neoptera</taxon>
        <taxon>Paraneoptera</taxon>
        <taxon>Hemiptera</taxon>
        <taxon>Sternorrhyncha</taxon>
        <taxon>Aphidomorpha</taxon>
        <taxon>Aphidoidea</taxon>
        <taxon>Aphididae</taxon>
        <taxon>Aphidini</taxon>
        <taxon>Aphis</taxon>
        <taxon>Aphis</taxon>
    </lineage>
</organism>
<feature type="chain" id="PRO_5040134366" evidence="1">
    <location>
        <begin position="21"/>
        <end position="838"/>
    </location>
</feature>
<sequence length="838" mass="99075">MKFLKVFILFVLYFFNLSETIRFDEHENVLIIVNNLITTKKDNWISIMNNRKIIIINQFQTIEEYFTRLFKNSESRNSTSSQTELEVDNSNILEKSSFMYTALNCEYAHLIRVILQHFLHYEDLFCQTVSKEADCIEDILKSLDVLKKHLDKVIFNLFNFKELSLNIKSSDHTLTVLLLNMHMFLWNKVNITDNENKKIYALHLLKRLAHYTIFSIENFICKKCLFEFTELDKTTNIRGLQISKSDSLDKYLSLMEEFSDIGLLNDEYFPDMYNQNNYLMIINAEKLNDITLKKSQPDSELKKITDIIQSIKQSYDLKSALKFQIFFIELLSSIFSVLIINVINNINNVSKEKTNDEEINILYNGFHKYTGIIPDNYPPTHLHSINEIKKAFEAVFQSLNSYNIESLNNIKDTLSKISNISETENSQIDIINIASINNFLVNIKINKHFPSFKQTFELFLQEPNILNDYHLLKETNNKEISANESSDLCSVLPRLRTGFVFFLAMLEEIKNAVFLNYVNECLKTIIDQVNINIKKNYNSMVKRTLLDFLNYFTDPKFQSLVNINSSEFLIAKQLILGTVISLHFHEINNCKLNNITNIYQQLEDNKYMIRSDPSLWFEESETYIKGFISSVYGEEDKKDASKFNNDASISNDQNGRTSIDNIRRYSDFYKKEVLNVCQDLYQNIKIPDNHKMEKLQMNILEWYVSQAYAKVMCMFQFENVLPSEKIIVLVKENFKILKSLKFSTYFMRTIQEYINFYINYFEKQTINNQYITNFIDELNNQFEVYDVSIDEFKFNSIEDFYDSFKSDIEFIHFYFIDTNNYKFIVDEEDIPMSIFMDE</sequence>
<accession>A0A9P0IKR8</accession>
<feature type="signal peptide" evidence="1">
    <location>
        <begin position="1"/>
        <end position="20"/>
    </location>
</feature>
<dbReference type="AlphaFoldDB" id="A0A9P0IKR8"/>
<proteinExistence type="predicted"/>
<name>A0A9P0IKR8_APHGO</name>
<protein>
    <submittedName>
        <fullName evidence="2">Uncharacterized protein</fullName>
    </submittedName>
</protein>
<evidence type="ECO:0000313" key="2">
    <source>
        <dbReference type="EMBL" id="CAH1709320.1"/>
    </source>
</evidence>
<keyword evidence="3" id="KW-1185">Reference proteome</keyword>